<evidence type="ECO:0000256" key="7">
    <source>
        <dbReference type="RuleBase" id="RU365059"/>
    </source>
</evidence>
<dbReference type="PANTHER" id="PTHR21231:SF7">
    <property type="entry name" value="GPN-LOOP GTPASE 3"/>
    <property type="match status" value="1"/>
</dbReference>
<evidence type="ECO:0000256" key="1">
    <source>
        <dbReference type="ARBA" id="ARBA00002411"/>
    </source>
</evidence>
<name>A0A7M5U9M9_9CNID</name>
<dbReference type="GO" id="GO:0003924">
    <property type="term" value="F:GTPase activity"/>
    <property type="evidence" value="ECO:0007669"/>
    <property type="project" value="TreeGrafter"/>
</dbReference>
<sequence>MRYCQIIMGPAGSGKSTYCKYMHEHCENIKRTVTIVNLDPAAEHFSYPVSIDIRELVAVDDVMEAEDLRLGPNGGLVFCMEYLQQNFDWLKQELGEGEDDYFIFDCPGQIELYTHIPVMKELVHTLQSWDFSICGVFLMDAQFLIDAAKFFSGAMSALSAMVQLEVPFINVLSKMDLLSKESADNLERYLCPNAPEIVNDLNQSLPVKFKKLNEAIAGVIDDYALVNFLPLNINEEESLNDLLIYIDNAIQYGEGLEPREDMLGDEADEDD</sequence>
<proteinExistence type="inferred from homology"/>
<comment type="similarity">
    <text evidence="2 7">Belongs to the GPN-loop GTPase family.</text>
</comment>
<dbReference type="CDD" id="cd17872">
    <property type="entry name" value="GPN3"/>
    <property type="match status" value="1"/>
</dbReference>
<dbReference type="Gene3D" id="3.40.50.300">
    <property type="entry name" value="P-loop containing nucleotide triphosphate hydrolases"/>
    <property type="match status" value="1"/>
</dbReference>
<accession>A0A7M5U9M9</accession>
<comment type="function">
    <text evidence="1">Small GTPase required for proper localization of RNA polymerase II (RNAPII). May act at an RNAP assembly step prior to nuclear import.</text>
</comment>
<comment type="function">
    <text evidence="7">Small GTPase required for proper nuclear import of RNA polymerase II and III (RNAPII and RNAPIII). May act at an RNAP assembly step prior to nuclear import.</text>
</comment>
<dbReference type="AlphaFoldDB" id="A0A7M5U9M9"/>
<keyword evidence="6 7" id="KW-0342">GTP-binding</keyword>
<evidence type="ECO:0000256" key="3">
    <source>
        <dbReference type="ARBA" id="ARBA00014587"/>
    </source>
</evidence>
<organism evidence="8 9">
    <name type="scientific">Clytia hemisphaerica</name>
    <dbReference type="NCBI Taxonomy" id="252671"/>
    <lineage>
        <taxon>Eukaryota</taxon>
        <taxon>Metazoa</taxon>
        <taxon>Cnidaria</taxon>
        <taxon>Hydrozoa</taxon>
        <taxon>Hydroidolina</taxon>
        <taxon>Leptothecata</taxon>
        <taxon>Obeliida</taxon>
        <taxon>Clytiidae</taxon>
        <taxon>Clytia</taxon>
    </lineage>
</organism>
<dbReference type="PANTHER" id="PTHR21231">
    <property type="entry name" value="XPA-BINDING PROTEIN 1-RELATED"/>
    <property type="match status" value="1"/>
</dbReference>
<dbReference type="EnsemblMetazoa" id="CLYHEMT008001.1">
    <property type="protein sequence ID" value="CLYHEMP008001.1"/>
    <property type="gene ID" value="CLYHEMG008001"/>
</dbReference>
<keyword evidence="5 7" id="KW-0378">Hydrolase</keyword>
<evidence type="ECO:0000256" key="5">
    <source>
        <dbReference type="ARBA" id="ARBA00022801"/>
    </source>
</evidence>
<dbReference type="GeneID" id="136804643"/>
<dbReference type="InterPro" id="IPR004130">
    <property type="entry name" value="Gpn"/>
</dbReference>
<dbReference type="RefSeq" id="XP_066917351.1">
    <property type="nucleotide sequence ID" value="XM_067061250.1"/>
</dbReference>
<keyword evidence="9" id="KW-1185">Reference proteome</keyword>
<dbReference type="Pfam" id="PF03029">
    <property type="entry name" value="ATP_bind_1"/>
    <property type="match status" value="1"/>
</dbReference>
<evidence type="ECO:0000256" key="4">
    <source>
        <dbReference type="ARBA" id="ARBA00022741"/>
    </source>
</evidence>
<evidence type="ECO:0000313" key="8">
    <source>
        <dbReference type="EnsemblMetazoa" id="CLYHEMP008001.1"/>
    </source>
</evidence>
<dbReference type="GO" id="GO:0005525">
    <property type="term" value="F:GTP binding"/>
    <property type="evidence" value="ECO:0007669"/>
    <property type="project" value="UniProtKB-KW"/>
</dbReference>
<keyword evidence="4 7" id="KW-0547">Nucleotide-binding</keyword>
<evidence type="ECO:0000256" key="6">
    <source>
        <dbReference type="ARBA" id="ARBA00023134"/>
    </source>
</evidence>
<dbReference type="InterPro" id="IPR030228">
    <property type="entry name" value="Gpn3"/>
</dbReference>
<dbReference type="FunFam" id="3.40.50.300:FF:000616">
    <property type="entry name" value="GPN-loop GTPase 3"/>
    <property type="match status" value="1"/>
</dbReference>
<reference evidence="8" key="1">
    <citation type="submission" date="2021-01" db="UniProtKB">
        <authorList>
            <consortium name="EnsemblMetazoa"/>
        </authorList>
    </citation>
    <scope>IDENTIFICATION</scope>
</reference>
<protein>
    <recommendedName>
        <fullName evidence="3 7">GPN-loop GTPase 3</fullName>
    </recommendedName>
</protein>
<dbReference type="InterPro" id="IPR027417">
    <property type="entry name" value="P-loop_NTPase"/>
</dbReference>
<evidence type="ECO:0000313" key="9">
    <source>
        <dbReference type="Proteomes" id="UP000594262"/>
    </source>
</evidence>
<dbReference type="OrthoDB" id="5839at2759"/>
<dbReference type="SUPFAM" id="SSF52540">
    <property type="entry name" value="P-loop containing nucleoside triphosphate hydrolases"/>
    <property type="match status" value="1"/>
</dbReference>
<evidence type="ECO:0000256" key="2">
    <source>
        <dbReference type="ARBA" id="ARBA00005290"/>
    </source>
</evidence>
<comment type="subunit">
    <text evidence="7">Binds to RNA polymerase II (RNAPII).</text>
</comment>
<dbReference type="Proteomes" id="UP000594262">
    <property type="component" value="Unplaced"/>
</dbReference>